<feature type="binding site" evidence="20">
    <location>
        <position position="351"/>
    </location>
    <ligand>
        <name>UDP-N-acetyl-alpha-D-glucosamine</name>
        <dbReference type="ChEBI" id="CHEBI:57705"/>
    </ligand>
</feature>
<dbReference type="InterPro" id="IPR029044">
    <property type="entry name" value="Nucleotide-diphossugar_trans"/>
</dbReference>
<keyword evidence="6 20" id="KW-0963">Cytoplasm</keyword>
<accession>A0A7C0U3K7</accession>
<feature type="binding site" evidence="20">
    <location>
        <position position="380"/>
    </location>
    <ligand>
        <name>acetyl-CoA</name>
        <dbReference type="ChEBI" id="CHEBI:57288"/>
    </ligand>
</feature>
<feature type="binding site" evidence="20">
    <location>
        <begin position="386"/>
        <end position="387"/>
    </location>
    <ligand>
        <name>acetyl-CoA</name>
        <dbReference type="ChEBI" id="CHEBI:57288"/>
    </ligand>
</feature>
<comment type="pathway">
    <text evidence="2 20">Nucleotide-sugar biosynthesis; UDP-N-acetyl-alpha-D-glucosamine biosynthesis; N-acetyl-alpha-D-glucosamine 1-phosphate from alpha-D-glucosamine 6-phosphate (route II): step 2/2.</text>
</comment>
<evidence type="ECO:0000256" key="2">
    <source>
        <dbReference type="ARBA" id="ARBA00005166"/>
    </source>
</evidence>
<feature type="region of interest" description="Pyrophosphorylase" evidence="20">
    <location>
        <begin position="1"/>
        <end position="229"/>
    </location>
</feature>
<dbReference type="Pfam" id="PF00132">
    <property type="entry name" value="Hexapep"/>
    <property type="match status" value="1"/>
</dbReference>
<dbReference type="UniPathway" id="UPA00113">
    <property type="reaction ID" value="UER00532"/>
</dbReference>
<feature type="binding site" evidence="20">
    <location>
        <position position="405"/>
    </location>
    <ligand>
        <name>acetyl-CoA</name>
        <dbReference type="ChEBI" id="CHEBI:57288"/>
    </ligand>
</feature>
<dbReference type="Gene3D" id="2.160.10.10">
    <property type="entry name" value="Hexapeptide repeat proteins"/>
    <property type="match status" value="1"/>
</dbReference>
<evidence type="ECO:0000256" key="18">
    <source>
        <dbReference type="ARBA" id="ARBA00048493"/>
    </source>
</evidence>
<feature type="binding site" evidence="20">
    <location>
        <position position="24"/>
    </location>
    <ligand>
        <name>UDP-N-acetyl-alpha-D-glucosamine</name>
        <dbReference type="ChEBI" id="CHEBI:57705"/>
    </ligand>
</feature>
<dbReference type="InterPro" id="IPR018357">
    <property type="entry name" value="Hexapep_transf_CS"/>
</dbReference>
<keyword evidence="7 20" id="KW-0808">Transferase</keyword>
<evidence type="ECO:0000256" key="6">
    <source>
        <dbReference type="ARBA" id="ARBA00022490"/>
    </source>
</evidence>
<evidence type="ECO:0000313" key="23">
    <source>
        <dbReference type="EMBL" id="HDD44976.1"/>
    </source>
</evidence>
<evidence type="ECO:0000256" key="10">
    <source>
        <dbReference type="ARBA" id="ARBA00022737"/>
    </source>
</evidence>
<keyword evidence="14 20" id="KW-0511">Multifunctional enzyme</keyword>
<evidence type="ECO:0000256" key="7">
    <source>
        <dbReference type="ARBA" id="ARBA00022679"/>
    </source>
</evidence>
<comment type="caution">
    <text evidence="23">The sequence shown here is derived from an EMBL/GenBank/DDBJ whole genome shotgun (WGS) entry which is preliminary data.</text>
</comment>
<dbReference type="EMBL" id="DRBS01000330">
    <property type="protein sequence ID" value="HDD44976.1"/>
    <property type="molecule type" value="Genomic_DNA"/>
</dbReference>
<evidence type="ECO:0000256" key="17">
    <source>
        <dbReference type="ARBA" id="ARBA00048247"/>
    </source>
</evidence>
<evidence type="ECO:0000256" key="12">
    <source>
        <dbReference type="ARBA" id="ARBA00022960"/>
    </source>
</evidence>
<evidence type="ECO:0000256" key="1">
    <source>
        <dbReference type="ARBA" id="ARBA00004496"/>
    </source>
</evidence>
<gene>
    <name evidence="20 23" type="primary">glmU</name>
    <name evidence="23" type="ORF">ENG63_08995</name>
</gene>
<evidence type="ECO:0000256" key="11">
    <source>
        <dbReference type="ARBA" id="ARBA00022842"/>
    </source>
</evidence>
<dbReference type="GO" id="GO:0003977">
    <property type="term" value="F:UDP-N-acetylglucosamine diphosphorylase activity"/>
    <property type="evidence" value="ECO:0007669"/>
    <property type="project" value="UniProtKB-UniRule"/>
</dbReference>
<dbReference type="NCBIfam" id="TIGR01173">
    <property type="entry name" value="glmU"/>
    <property type="match status" value="1"/>
</dbReference>
<dbReference type="InterPro" id="IPR050065">
    <property type="entry name" value="GlmU-like"/>
</dbReference>
<dbReference type="UniPathway" id="UPA00973"/>
<organism evidence="23">
    <name type="scientific">Desulfofervidus auxilii</name>
    <dbReference type="NCBI Taxonomy" id="1621989"/>
    <lineage>
        <taxon>Bacteria</taxon>
        <taxon>Pseudomonadati</taxon>
        <taxon>Thermodesulfobacteriota</taxon>
        <taxon>Candidatus Desulfofervidia</taxon>
        <taxon>Candidatus Desulfofervidales</taxon>
        <taxon>Candidatus Desulfofervidaceae</taxon>
        <taxon>Candidatus Desulfofervidus</taxon>
    </lineage>
</organism>
<proteinExistence type="inferred from homology"/>
<dbReference type="InterPro" id="IPR011004">
    <property type="entry name" value="Trimer_LpxA-like_sf"/>
</dbReference>
<dbReference type="GO" id="GO:0009252">
    <property type="term" value="P:peptidoglycan biosynthetic process"/>
    <property type="evidence" value="ECO:0007669"/>
    <property type="project" value="UniProtKB-UniRule"/>
</dbReference>
<comment type="subcellular location">
    <subcellularLocation>
        <location evidence="1 20">Cytoplasm</location>
    </subcellularLocation>
</comment>
<keyword evidence="8 20" id="KW-0548">Nucleotidyltransferase</keyword>
<evidence type="ECO:0000256" key="15">
    <source>
        <dbReference type="ARBA" id="ARBA00023315"/>
    </source>
</evidence>
<dbReference type="GO" id="GO:0006048">
    <property type="term" value="P:UDP-N-acetylglucosamine biosynthetic process"/>
    <property type="evidence" value="ECO:0007669"/>
    <property type="project" value="UniProtKB-UniPathway"/>
</dbReference>
<feature type="domain" description="Mannose-1-phosphate guanyltransferase C-terminal" evidence="22">
    <location>
        <begin position="263"/>
        <end position="332"/>
    </location>
</feature>
<dbReference type="PROSITE" id="PS00101">
    <property type="entry name" value="HEXAPEP_TRANSFERASES"/>
    <property type="match status" value="1"/>
</dbReference>
<dbReference type="Pfam" id="PF25087">
    <property type="entry name" value="GMPPB_C"/>
    <property type="match status" value="1"/>
</dbReference>
<dbReference type="GO" id="GO:0008360">
    <property type="term" value="P:regulation of cell shape"/>
    <property type="evidence" value="ECO:0007669"/>
    <property type="project" value="UniProtKB-KW"/>
</dbReference>
<evidence type="ECO:0000256" key="4">
    <source>
        <dbReference type="ARBA" id="ARBA00007707"/>
    </source>
</evidence>
<comment type="pathway">
    <text evidence="3 20">Nucleotide-sugar biosynthesis; UDP-N-acetyl-alpha-D-glucosamine biosynthesis; UDP-N-acetyl-alpha-D-glucosamine from N-acetyl-alpha-D-glucosamine 1-phosphate: step 1/1.</text>
</comment>
<evidence type="ECO:0000256" key="3">
    <source>
        <dbReference type="ARBA" id="ARBA00005208"/>
    </source>
</evidence>
<evidence type="ECO:0000256" key="20">
    <source>
        <dbReference type="HAMAP-Rule" id="MF_01631"/>
    </source>
</evidence>
<dbReference type="AlphaFoldDB" id="A0A7C0U3K7"/>
<feature type="binding site" evidence="20">
    <location>
        <position position="141"/>
    </location>
    <ligand>
        <name>UDP-N-acetyl-alpha-D-glucosamine</name>
        <dbReference type="ChEBI" id="CHEBI:57705"/>
    </ligand>
</feature>
<comment type="catalytic activity">
    <reaction evidence="18 20">
        <text>N-acetyl-alpha-D-glucosamine 1-phosphate + UTP + H(+) = UDP-N-acetyl-alpha-D-glucosamine + diphosphate</text>
        <dbReference type="Rhea" id="RHEA:13509"/>
        <dbReference type="ChEBI" id="CHEBI:15378"/>
        <dbReference type="ChEBI" id="CHEBI:33019"/>
        <dbReference type="ChEBI" id="CHEBI:46398"/>
        <dbReference type="ChEBI" id="CHEBI:57705"/>
        <dbReference type="ChEBI" id="CHEBI:57776"/>
        <dbReference type="EC" id="2.7.7.23"/>
    </reaction>
</comment>
<dbReference type="PANTHER" id="PTHR43584:SF3">
    <property type="entry name" value="BIFUNCTIONAL PROTEIN GLMU"/>
    <property type="match status" value="1"/>
</dbReference>
<feature type="binding site" evidence="20">
    <location>
        <position position="75"/>
    </location>
    <ligand>
        <name>UDP-N-acetyl-alpha-D-glucosamine</name>
        <dbReference type="ChEBI" id="CHEBI:57705"/>
    </ligand>
</feature>
<dbReference type="GO" id="GO:0000902">
    <property type="term" value="P:cell morphogenesis"/>
    <property type="evidence" value="ECO:0007669"/>
    <property type="project" value="UniProtKB-UniRule"/>
</dbReference>
<evidence type="ECO:0000259" key="22">
    <source>
        <dbReference type="Pfam" id="PF25087"/>
    </source>
</evidence>
<feature type="binding site" evidence="20">
    <location>
        <position position="170"/>
    </location>
    <ligand>
        <name>UDP-N-acetyl-alpha-D-glucosamine</name>
        <dbReference type="ChEBI" id="CHEBI:57705"/>
    </ligand>
</feature>
<keyword evidence="9 20" id="KW-0479">Metal-binding</keyword>
<dbReference type="GO" id="GO:0016020">
    <property type="term" value="C:membrane"/>
    <property type="evidence" value="ECO:0007669"/>
    <property type="project" value="GOC"/>
</dbReference>
<feature type="binding site" evidence="20">
    <location>
        <position position="377"/>
    </location>
    <ligand>
        <name>UDP-N-acetyl-alpha-D-glucosamine</name>
        <dbReference type="ChEBI" id="CHEBI:57705"/>
    </ligand>
</feature>
<dbReference type="EC" id="2.3.1.157" evidence="20"/>
<dbReference type="Pfam" id="PF00483">
    <property type="entry name" value="NTP_transferase"/>
    <property type="match status" value="1"/>
</dbReference>
<feature type="binding site" evidence="20">
    <location>
        <begin position="80"/>
        <end position="81"/>
    </location>
    <ligand>
        <name>UDP-N-acetyl-alpha-D-glucosamine</name>
        <dbReference type="ChEBI" id="CHEBI:57705"/>
    </ligand>
</feature>
<feature type="binding site" evidence="20">
    <location>
        <position position="366"/>
    </location>
    <ligand>
        <name>UDP-N-acetyl-alpha-D-glucosamine</name>
        <dbReference type="ChEBI" id="CHEBI:57705"/>
    </ligand>
</feature>
<feature type="binding site" evidence="20">
    <location>
        <position position="227"/>
    </location>
    <ligand>
        <name>Mg(2+)</name>
        <dbReference type="ChEBI" id="CHEBI:18420"/>
    </ligand>
</feature>
<keyword evidence="15 20" id="KW-0012">Acyltransferase</keyword>
<evidence type="ECO:0000256" key="5">
    <source>
        <dbReference type="ARBA" id="ARBA00007947"/>
    </source>
</evidence>
<dbReference type="InterPro" id="IPR005882">
    <property type="entry name" value="Bifunctional_GlmU"/>
</dbReference>
<feature type="binding site" evidence="20">
    <location>
        <position position="156"/>
    </location>
    <ligand>
        <name>UDP-N-acetyl-alpha-D-glucosamine</name>
        <dbReference type="ChEBI" id="CHEBI:57705"/>
    </ligand>
</feature>
<dbReference type="SUPFAM" id="SSF53448">
    <property type="entry name" value="Nucleotide-diphospho-sugar transferases"/>
    <property type="match status" value="1"/>
</dbReference>
<dbReference type="NCBIfam" id="NF010934">
    <property type="entry name" value="PRK14354.1"/>
    <property type="match status" value="1"/>
</dbReference>
<keyword evidence="13 20" id="KW-0573">Peptidoglycan synthesis</keyword>
<feature type="binding site" evidence="20">
    <location>
        <position position="423"/>
    </location>
    <ligand>
        <name>acetyl-CoA</name>
        <dbReference type="ChEBI" id="CHEBI:57288"/>
    </ligand>
</feature>
<comment type="similarity">
    <text evidence="5 20">In the N-terminal section; belongs to the N-acetylglucosamine-1-phosphate uridyltransferase family.</text>
</comment>
<keyword evidence="12 20" id="KW-0133">Cell shape</keyword>
<dbReference type="InterPro" id="IPR056729">
    <property type="entry name" value="GMPPB_C"/>
</dbReference>
<evidence type="ECO:0000256" key="14">
    <source>
        <dbReference type="ARBA" id="ARBA00023268"/>
    </source>
</evidence>
<comment type="pathway">
    <text evidence="20">Bacterial outer membrane biogenesis; LPS lipid A biosynthesis.</text>
</comment>
<comment type="subunit">
    <text evidence="20">Homotrimer.</text>
</comment>
<dbReference type="CDD" id="cd03353">
    <property type="entry name" value="LbH_GlmU_C"/>
    <property type="match status" value="1"/>
</dbReference>
<dbReference type="EC" id="2.7.7.23" evidence="20"/>
<evidence type="ECO:0000256" key="8">
    <source>
        <dbReference type="ARBA" id="ARBA00022695"/>
    </source>
</evidence>
<dbReference type="Proteomes" id="UP000886289">
    <property type="component" value="Unassembled WGS sequence"/>
</dbReference>
<dbReference type="GO" id="GO:0005737">
    <property type="term" value="C:cytoplasm"/>
    <property type="evidence" value="ECO:0007669"/>
    <property type="project" value="UniProtKB-SubCell"/>
</dbReference>
<dbReference type="PANTHER" id="PTHR43584">
    <property type="entry name" value="NUCLEOTIDYL TRANSFERASE"/>
    <property type="match status" value="1"/>
</dbReference>
<feature type="binding site" evidence="20">
    <location>
        <position position="440"/>
    </location>
    <ligand>
        <name>acetyl-CoA</name>
        <dbReference type="ChEBI" id="CHEBI:57288"/>
    </ligand>
</feature>
<evidence type="ECO:0000256" key="19">
    <source>
        <dbReference type="ARBA" id="ARBA00049628"/>
    </source>
</evidence>
<keyword evidence="11 20" id="KW-0460">Magnesium</keyword>
<feature type="region of interest" description="Linker" evidence="20">
    <location>
        <begin position="230"/>
        <end position="250"/>
    </location>
</feature>
<sequence length="452" mass="49962">MKEKFVSVILAAGQGTRMHSDLPKVLHTLLGKPMLIYVLNTLKELNNIKIGVVIGHKKELIQEVIDEENINFIFQEKQLGTGHALMCAKDFWQNADHVLVLNGDVPFLRSSTLKTLIKLHLEQNAAISFLTAKVKYPEQYGVIVRDKNGQVKGILEITERKNTLETAEINAGIYCFKTDFLNKYLPQIKLNPKKKEYYLTDLITLAADNKEKIITKEVSYNEIIGINTRMELAEAMRILREEILKKHMLNGVTIIAPEATYIEPDVIIGKDTVIYPGVYLQGKTKVGKKCVLGAGVIIKDSEIGDEVEIKPYCVITESIIEKKATIGPFAHLRPGTHIGQEARIGNFVEVKKSYVGSGSKACHLTYIGDAEIGKGVNIGAGTITCNYDGIRKHKTTIEDAAFIGSNTALIAPVKIGKGALVGAGSVITEDVPNDTLAIARARQVHKPRRRKK</sequence>
<evidence type="ECO:0000256" key="16">
    <source>
        <dbReference type="ARBA" id="ARBA00023316"/>
    </source>
</evidence>
<dbReference type="CDD" id="cd02540">
    <property type="entry name" value="GT2_GlmU_N_bac"/>
    <property type="match status" value="1"/>
</dbReference>
<feature type="region of interest" description="N-acetyltransferase" evidence="20">
    <location>
        <begin position="251"/>
        <end position="452"/>
    </location>
</feature>
<dbReference type="GO" id="GO:0000287">
    <property type="term" value="F:magnesium ion binding"/>
    <property type="evidence" value="ECO:0007669"/>
    <property type="project" value="UniProtKB-UniRule"/>
</dbReference>
<reference evidence="23" key="1">
    <citation type="journal article" date="2020" name="mSystems">
        <title>Genome- and Community-Level Interaction Insights into Carbon Utilization and Element Cycling Functions of Hydrothermarchaeota in Hydrothermal Sediment.</title>
        <authorList>
            <person name="Zhou Z."/>
            <person name="Liu Y."/>
            <person name="Xu W."/>
            <person name="Pan J."/>
            <person name="Luo Z.H."/>
            <person name="Li M."/>
        </authorList>
    </citation>
    <scope>NUCLEOTIDE SEQUENCE [LARGE SCALE GENOMIC DNA]</scope>
    <source>
        <strain evidence="23">HyVt-233</strain>
    </source>
</reference>
<evidence type="ECO:0000256" key="9">
    <source>
        <dbReference type="ARBA" id="ARBA00022723"/>
    </source>
</evidence>
<keyword evidence="16 20" id="KW-0961">Cell wall biogenesis/degradation</keyword>
<feature type="binding site" evidence="20">
    <location>
        <begin position="10"/>
        <end position="13"/>
    </location>
    <ligand>
        <name>UDP-N-acetyl-alpha-D-glucosamine</name>
        <dbReference type="ChEBI" id="CHEBI:57705"/>
    </ligand>
</feature>
<protein>
    <recommendedName>
        <fullName evidence="20">Bifunctional protein GlmU</fullName>
    </recommendedName>
    <domain>
        <recommendedName>
            <fullName evidence="20">UDP-N-acetylglucosamine pyrophosphorylase</fullName>
            <ecNumber evidence="20">2.7.7.23</ecNumber>
        </recommendedName>
        <alternativeName>
            <fullName evidence="20">N-acetylglucosamine-1-phosphate uridyltransferase</fullName>
        </alternativeName>
    </domain>
    <domain>
        <recommendedName>
            <fullName evidence="20">Glucosamine-1-phosphate N-acetyltransferase</fullName>
            <ecNumber evidence="20">2.3.1.157</ecNumber>
        </recommendedName>
    </domain>
</protein>
<keyword evidence="10 20" id="KW-0677">Repeat</keyword>
<feature type="binding site" evidence="20">
    <location>
        <position position="227"/>
    </location>
    <ligand>
        <name>UDP-N-acetyl-alpha-D-glucosamine</name>
        <dbReference type="ChEBI" id="CHEBI:57705"/>
    </ligand>
</feature>
<dbReference type="SUPFAM" id="SSF51161">
    <property type="entry name" value="Trimeric LpxA-like enzymes"/>
    <property type="match status" value="1"/>
</dbReference>
<evidence type="ECO:0000259" key="21">
    <source>
        <dbReference type="Pfam" id="PF00483"/>
    </source>
</evidence>
<evidence type="ECO:0000256" key="13">
    <source>
        <dbReference type="ARBA" id="ARBA00022984"/>
    </source>
</evidence>
<dbReference type="GO" id="GO:0009245">
    <property type="term" value="P:lipid A biosynthetic process"/>
    <property type="evidence" value="ECO:0007669"/>
    <property type="project" value="UniProtKB-UniRule"/>
</dbReference>
<dbReference type="InterPro" id="IPR038009">
    <property type="entry name" value="GlmU_C_LbH"/>
</dbReference>
<comment type="function">
    <text evidence="19 20">Catalyzes the last two sequential reactions in the de novo biosynthetic pathway for UDP-N-acetylglucosamine (UDP-GlcNAc). The C-terminal domain catalyzes the transfer of acetyl group from acetyl coenzyme A to glucosamine-1-phosphate (GlcN-1-P) to produce N-acetylglucosamine-1-phosphate (GlcNAc-1-P), which is converted into UDP-GlcNAc by the transfer of uridine 5-monophosphate (from uridine 5-triphosphate), a reaction catalyzed by the N-terminal domain.</text>
</comment>
<feature type="binding site" evidence="20">
    <location>
        <position position="333"/>
    </location>
    <ligand>
        <name>UDP-N-acetyl-alpha-D-glucosamine</name>
        <dbReference type="ChEBI" id="CHEBI:57705"/>
    </ligand>
</feature>
<dbReference type="HAMAP" id="MF_01631">
    <property type="entry name" value="GlmU"/>
    <property type="match status" value="1"/>
</dbReference>
<feature type="domain" description="Nucleotidyl transferase" evidence="21">
    <location>
        <begin position="7"/>
        <end position="212"/>
    </location>
</feature>
<comment type="cofactor">
    <cofactor evidence="20">
        <name>Mg(2+)</name>
        <dbReference type="ChEBI" id="CHEBI:18420"/>
    </cofactor>
    <text evidence="20">Binds 1 Mg(2+) ion per subunit.</text>
</comment>
<dbReference type="InterPro" id="IPR005835">
    <property type="entry name" value="NTP_transferase_dom"/>
</dbReference>
<name>A0A7C0U3K7_DESA2</name>
<comment type="caution">
    <text evidence="20">Lacks conserved residue(s) required for the propagation of feature annotation.</text>
</comment>
<dbReference type="InterPro" id="IPR001451">
    <property type="entry name" value="Hexapep"/>
</dbReference>
<dbReference type="GO" id="GO:0071555">
    <property type="term" value="P:cell wall organization"/>
    <property type="evidence" value="ECO:0007669"/>
    <property type="project" value="UniProtKB-KW"/>
</dbReference>
<feature type="active site" description="Proton acceptor" evidence="20">
    <location>
        <position position="363"/>
    </location>
</feature>
<dbReference type="Gene3D" id="3.90.550.10">
    <property type="entry name" value="Spore Coat Polysaccharide Biosynthesis Protein SpsA, Chain A"/>
    <property type="match status" value="1"/>
</dbReference>
<feature type="binding site" evidence="20">
    <location>
        <position position="104"/>
    </location>
    <ligand>
        <name>Mg(2+)</name>
        <dbReference type="ChEBI" id="CHEBI:18420"/>
    </ligand>
</feature>
<dbReference type="GO" id="GO:0019134">
    <property type="term" value="F:glucosamine-1-phosphate N-acetyltransferase activity"/>
    <property type="evidence" value="ECO:0007669"/>
    <property type="project" value="UniProtKB-UniRule"/>
</dbReference>
<comment type="similarity">
    <text evidence="4 20">In the C-terminal section; belongs to the transferase hexapeptide repeat family.</text>
</comment>
<comment type="catalytic activity">
    <reaction evidence="17 20">
        <text>alpha-D-glucosamine 1-phosphate + acetyl-CoA = N-acetyl-alpha-D-glucosamine 1-phosphate + CoA + H(+)</text>
        <dbReference type="Rhea" id="RHEA:13725"/>
        <dbReference type="ChEBI" id="CHEBI:15378"/>
        <dbReference type="ChEBI" id="CHEBI:57287"/>
        <dbReference type="ChEBI" id="CHEBI:57288"/>
        <dbReference type="ChEBI" id="CHEBI:57776"/>
        <dbReference type="ChEBI" id="CHEBI:58516"/>
        <dbReference type="EC" id="2.3.1.157"/>
    </reaction>
</comment>